<dbReference type="InterPro" id="IPR005334">
    <property type="entry name" value="Tctex-1-like"/>
</dbReference>
<comment type="similarity">
    <text evidence="1">Belongs to the dynein light chain Tctex-type family.</text>
</comment>
<dbReference type="PANTHER" id="PTHR21255">
    <property type="entry name" value="T-COMPLEX-ASSOCIATED-TESTIS-EXPRESSED 1/ DYNEIN LIGHT CHAIN"/>
    <property type="match status" value="1"/>
</dbReference>
<evidence type="ECO:0008006" key="5">
    <source>
        <dbReference type="Google" id="ProtNLM"/>
    </source>
</evidence>
<name>A0A672JVP8_SINGR</name>
<dbReference type="Ensembl" id="ENSSGRT00000001847.1">
    <property type="protein sequence ID" value="ENSSGRP00000001703.1"/>
    <property type="gene ID" value="ENSSGRG00000000975.1"/>
</dbReference>
<feature type="region of interest" description="Disordered" evidence="2">
    <location>
        <begin position="1"/>
        <end position="70"/>
    </location>
</feature>
<dbReference type="PANTHER" id="PTHR21255:SF65">
    <property type="entry name" value="TCTEX1 DOMAIN-CONTAINING PROTEIN 2"/>
    <property type="match status" value="1"/>
</dbReference>
<dbReference type="CDD" id="cd21451">
    <property type="entry name" value="DLC-like_TCTEX1D"/>
    <property type="match status" value="1"/>
</dbReference>
<dbReference type="InParanoid" id="A0A672JVP8"/>
<protein>
    <recommendedName>
        <fullName evidence="5">Tctex1 domain containing 1</fullName>
    </recommendedName>
</protein>
<dbReference type="AlphaFoldDB" id="A0A672JVP8"/>
<dbReference type="GO" id="GO:0007018">
    <property type="term" value="P:microtubule-based movement"/>
    <property type="evidence" value="ECO:0007669"/>
    <property type="project" value="TreeGrafter"/>
</dbReference>
<sequence length="190" mass="22425">MTVTNSIIYSHKKEEKQWRRPQEKSKSPIRWKMSKEDPQRKSRTSSQIPIPRRCTSTWTTKKEPRGQKFPSNRDEQLIHYQTIPERRFSTDRAHEIIKHIVDERLETVEYSHSCSDISKELSDCIKTAVKKLLNDRYKLVCYVAIGQLKDSVVNCSSRAIWSPSSDTFTEYIYKNRSLFAVCILFAVYKE</sequence>
<dbReference type="GO" id="GO:0045505">
    <property type="term" value="F:dynein intermediate chain binding"/>
    <property type="evidence" value="ECO:0007669"/>
    <property type="project" value="TreeGrafter"/>
</dbReference>
<proteinExistence type="inferred from homology"/>
<evidence type="ECO:0000313" key="3">
    <source>
        <dbReference type="Ensembl" id="ENSSGRP00000001703.1"/>
    </source>
</evidence>
<dbReference type="GO" id="GO:0005737">
    <property type="term" value="C:cytoplasm"/>
    <property type="evidence" value="ECO:0007669"/>
    <property type="project" value="TreeGrafter"/>
</dbReference>
<feature type="compositionally biased region" description="Basic and acidic residues" evidence="2">
    <location>
        <begin position="60"/>
        <end position="70"/>
    </location>
</feature>
<keyword evidence="4" id="KW-1185">Reference proteome</keyword>
<dbReference type="Gene3D" id="3.30.1140.40">
    <property type="entry name" value="Tctex-1"/>
    <property type="match status" value="1"/>
</dbReference>
<evidence type="ECO:0000256" key="1">
    <source>
        <dbReference type="ARBA" id="ARBA00005361"/>
    </source>
</evidence>
<dbReference type="GO" id="GO:0005868">
    <property type="term" value="C:cytoplasmic dynein complex"/>
    <property type="evidence" value="ECO:0007669"/>
    <property type="project" value="TreeGrafter"/>
</dbReference>
<dbReference type="Proteomes" id="UP000472262">
    <property type="component" value="Unassembled WGS sequence"/>
</dbReference>
<organism evidence="3 4">
    <name type="scientific">Sinocyclocheilus grahami</name>
    <name type="common">Dianchi golden-line fish</name>
    <name type="synonym">Barbus grahami</name>
    <dbReference type="NCBI Taxonomy" id="75366"/>
    <lineage>
        <taxon>Eukaryota</taxon>
        <taxon>Metazoa</taxon>
        <taxon>Chordata</taxon>
        <taxon>Craniata</taxon>
        <taxon>Vertebrata</taxon>
        <taxon>Euteleostomi</taxon>
        <taxon>Actinopterygii</taxon>
        <taxon>Neopterygii</taxon>
        <taxon>Teleostei</taxon>
        <taxon>Ostariophysi</taxon>
        <taxon>Cypriniformes</taxon>
        <taxon>Cyprinidae</taxon>
        <taxon>Cyprininae</taxon>
        <taxon>Sinocyclocheilus</taxon>
    </lineage>
</organism>
<reference evidence="3" key="2">
    <citation type="submission" date="2025-09" db="UniProtKB">
        <authorList>
            <consortium name="Ensembl"/>
        </authorList>
    </citation>
    <scope>IDENTIFICATION</scope>
</reference>
<reference evidence="3" key="1">
    <citation type="submission" date="2025-08" db="UniProtKB">
        <authorList>
            <consortium name="Ensembl"/>
        </authorList>
    </citation>
    <scope>IDENTIFICATION</scope>
</reference>
<evidence type="ECO:0000256" key="2">
    <source>
        <dbReference type="SAM" id="MobiDB-lite"/>
    </source>
</evidence>
<feature type="compositionally biased region" description="Basic and acidic residues" evidence="2">
    <location>
        <begin position="11"/>
        <end position="26"/>
    </location>
</feature>
<dbReference type="OMA" id="IPRRCTS"/>
<feature type="compositionally biased region" description="Polar residues" evidence="2">
    <location>
        <begin position="44"/>
        <end position="59"/>
    </location>
</feature>
<dbReference type="Pfam" id="PF03645">
    <property type="entry name" value="Tctex-1"/>
    <property type="match status" value="1"/>
</dbReference>
<accession>A0A672JVP8</accession>
<evidence type="ECO:0000313" key="4">
    <source>
        <dbReference type="Proteomes" id="UP000472262"/>
    </source>
</evidence>
<dbReference type="InterPro" id="IPR038586">
    <property type="entry name" value="Tctex-1-like_sf"/>
</dbReference>